<evidence type="ECO:0000256" key="1">
    <source>
        <dbReference type="ARBA" id="ARBA00009986"/>
    </source>
</evidence>
<dbReference type="GO" id="GO:0004030">
    <property type="term" value="F:aldehyde dehydrogenase [NAD(P)+] activity"/>
    <property type="evidence" value="ECO:0007669"/>
    <property type="project" value="InterPro"/>
</dbReference>
<dbReference type="AlphaFoldDB" id="A0A1F6NX00"/>
<dbReference type="InterPro" id="IPR047110">
    <property type="entry name" value="GABD/Sad-like"/>
</dbReference>
<reference evidence="5 6" key="1">
    <citation type="journal article" date="2016" name="Nat. Commun.">
        <title>Thousands of microbial genomes shed light on interconnected biogeochemical processes in an aquifer system.</title>
        <authorList>
            <person name="Anantharaman K."/>
            <person name="Brown C.T."/>
            <person name="Hug L.A."/>
            <person name="Sharon I."/>
            <person name="Castelle C.J."/>
            <person name="Probst A.J."/>
            <person name="Thomas B.C."/>
            <person name="Singh A."/>
            <person name="Wilkins M.J."/>
            <person name="Karaoz U."/>
            <person name="Brodie E.L."/>
            <person name="Williams K.H."/>
            <person name="Hubbard S.S."/>
            <person name="Banfield J.F."/>
        </authorList>
    </citation>
    <scope>NUCLEOTIDE SEQUENCE [LARGE SCALE GENOMIC DNA]</scope>
</reference>
<dbReference type="GO" id="GO:0004777">
    <property type="term" value="F:succinate-semialdehyde dehydrogenase (NAD+) activity"/>
    <property type="evidence" value="ECO:0007669"/>
    <property type="project" value="TreeGrafter"/>
</dbReference>
<evidence type="ECO:0000313" key="5">
    <source>
        <dbReference type="EMBL" id="OGH88398.1"/>
    </source>
</evidence>
<name>A0A1F6NX00_9BACT</name>
<dbReference type="PANTHER" id="PTHR43217:SF1">
    <property type="entry name" value="SUCCINATE SEMIALDEHYDE DEHYDROGENASE [NAD(P)+] SAD"/>
    <property type="match status" value="1"/>
</dbReference>
<keyword evidence="3" id="KW-0560">Oxidoreductase</keyword>
<evidence type="ECO:0000256" key="2">
    <source>
        <dbReference type="ARBA" id="ARBA00022857"/>
    </source>
</evidence>
<comment type="caution">
    <text evidence="5">The sequence shown here is derived from an EMBL/GenBank/DDBJ whole genome shotgun (WGS) entry which is preliminary data.</text>
</comment>
<accession>A0A1F6NX00</accession>
<dbReference type="FunFam" id="3.40.309.10:FF:000010">
    <property type="entry name" value="Gamma-aminobutyraldehyde dehydrogenase"/>
    <property type="match status" value="1"/>
</dbReference>
<dbReference type="PANTHER" id="PTHR43217">
    <property type="entry name" value="SUCCINATE SEMIALDEHYDE DEHYDROGENASE [NAD(P)+] SAD"/>
    <property type="match status" value="1"/>
</dbReference>
<comment type="similarity">
    <text evidence="1">Belongs to the aldehyde dehydrogenase family.</text>
</comment>
<dbReference type="CDD" id="cd07100">
    <property type="entry name" value="ALDH_SSADH1_GabD1"/>
    <property type="match status" value="1"/>
</dbReference>
<protein>
    <submittedName>
        <fullName evidence="5">NADP-dependent succinic semialdehyde dehydrogenase</fullName>
    </submittedName>
</protein>
<dbReference type="EMBL" id="MFRC01000066">
    <property type="protein sequence ID" value="OGH88398.1"/>
    <property type="molecule type" value="Genomic_DNA"/>
</dbReference>
<proteinExistence type="inferred from homology"/>
<evidence type="ECO:0000256" key="3">
    <source>
        <dbReference type="ARBA" id="ARBA00023002"/>
    </source>
</evidence>
<dbReference type="Gene3D" id="3.40.309.10">
    <property type="entry name" value="Aldehyde Dehydrogenase, Chain A, domain 2"/>
    <property type="match status" value="1"/>
</dbReference>
<organism evidence="5 6">
    <name type="scientific">Candidatus Magasanikbacteria bacterium RIFOXYD2_FULL_36_9</name>
    <dbReference type="NCBI Taxonomy" id="1798707"/>
    <lineage>
        <taxon>Bacteria</taxon>
        <taxon>Candidatus Magasanikiibacteriota</taxon>
    </lineage>
</organism>
<evidence type="ECO:0000313" key="6">
    <source>
        <dbReference type="Proteomes" id="UP000178490"/>
    </source>
</evidence>
<dbReference type="InterPro" id="IPR016162">
    <property type="entry name" value="Ald_DH_N"/>
</dbReference>
<dbReference type="Gene3D" id="3.40.605.10">
    <property type="entry name" value="Aldehyde Dehydrogenase, Chain A, domain 1"/>
    <property type="match status" value="1"/>
</dbReference>
<dbReference type="InterPro" id="IPR016163">
    <property type="entry name" value="Ald_DH_C"/>
</dbReference>
<feature type="domain" description="Aldehyde dehydrogenase" evidence="4">
    <location>
        <begin position="4"/>
        <end position="452"/>
    </location>
</feature>
<dbReference type="InterPro" id="IPR016161">
    <property type="entry name" value="Ald_DH/histidinol_DH"/>
</dbReference>
<dbReference type="FunFam" id="3.40.605.10:FF:000012">
    <property type="entry name" value="NAD-dependent succinate-semialdehyde dehydrogenase"/>
    <property type="match status" value="1"/>
</dbReference>
<evidence type="ECO:0000259" key="4">
    <source>
        <dbReference type="Pfam" id="PF00171"/>
    </source>
</evidence>
<sequence length="456" mass="49135">MSIISVSPATLEVFKEFDELTEVELENKLAKSQATFLEWRKISFEHRAQLMHKAAEILREQKKELAVLMAQEMGKVLKFGEGEIEKCASVCDYYADNAQSFLSPEIIPTESKESYVRFDSLGPVLAVMPWNFPFWQVLRFAAPALMAGNVGLLKHASNVPRCALAIEDIFVKSGFPDGAFQTLLIGAKRVESIISDARVVAVTLTGSELAGSQVAATAGKALKKSVLELGGSDPFVVLADADLEKAIESAANARLQNNVGQSCIAAKRFIVAESIAADFAAGLVKKFIDLKIGNPLDVDTQVGPLVSLQSLEGIESQVQRSIALGAKLECGGKRVGEVGYFYEPVVLSNVKKGMPVFDEEVFGPVAPVITFKDIDEAIKMANDCQYGLGATIFTRDIELAKTLAGQIESGAVFINGAVKSDVRLPFGGIKKSGFGRELGSYGIKEFVNIKTVVING</sequence>
<dbReference type="Pfam" id="PF00171">
    <property type="entry name" value="Aldedh"/>
    <property type="match status" value="1"/>
</dbReference>
<gene>
    <name evidence="5" type="ORF">A2537_00880</name>
</gene>
<keyword evidence="2" id="KW-0521">NADP</keyword>
<dbReference type="SUPFAM" id="SSF53720">
    <property type="entry name" value="ALDH-like"/>
    <property type="match status" value="1"/>
</dbReference>
<dbReference type="InterPro" id="IPR015590">
    <property type="entry name" value="Aldehyde_DH_dom"/>
</dbReference>
<dbReference type="Proteomes" id="UP000178490">
    <property type="component" value="Unassembled WGS sequence"/>
</dbReference>
<dbReference type="InterPro" id="IPR044148">
    <property type="entry name" value="ALDH_GabD1-like"/>
</dbReference>